<dbReference type="EMBL" id="LGRX02012575">
    <property type="protein sequence ID" value="KAK3267170.1"/>
    <property type="molecule type" value="Genomic_DNA"/>
</dbReference>
<protein>
    <recommendedName>
        <fullName evidence="4">Sulfotransferase</fullName>
    </recommendedName>
</protein>
<accession>A0AAE0L0F8</accession>
<reference evidence="2 3" key="1">
    <citation type="journal article" date="2015" name="Genome Biol. Evol.">
        <title>Comparative Genomics of a Bacterivorous Green Alga Reveals Evolutionary Causalities and Consequences of Phago-Mixotrophic Mode of Nutrition.</title>
        <authorList>
            <person name="Burns J.A."/>
            <person name="Paasch A."/>
            <person name="Narechania A."/>
            <person name="Kim E."/>
        </authorList>
    </citation>
    <scope>NUCLEOTIDE SEQUENCE [LARGE SCALE GENOMIC DNA]</scope>
    <source>
        <strain evidence="2 3">PLY_AMNH</strain>
    </source>
</reference>
<evidence type="ECO:0008006" key="4">
    <source>
        <dbReference type="Google" id="ProtNLM"/>
    </source>
</evidence>
<evidence type="ECO:0000313" key="2">
    <source>
        <dbReference type="EMBL" id="KAK3267170.1"/>
    </source>
</evidence>
<sequence>MHLHLAKAAAPPSQSQAPRSSGVSERNASQTSNVLLPHMNCSQLIKSLQPTARSSSITSICVFGERHSGTNFVASLLRENVAPVKTSGWRGRPQQSVGFGCSRHKHKDQNRASGNFDPSSVLAVGVVRNPYDYALSMFRFPWSTSSPQRQNPNWIHLARDPQGLTDPHMTRTIQTRKESAYRVFARFTASRWSPQRDTLVESAHDSLGAMRTSKLANMLLLPWPNLEIVRYECLLPVPPRIVAWSLSPSRLHAFSDLKSCEWTCHHL</sequence>
<evidence type="ECO:0000313" key="3">
    <source>
        <dbReference type="Proteomes" id="UP001190700"/>
    </source>
</evidence>
<comment type="caution">
    <text evidence="2">The sequence shown here is derived from an EMBL/GenBank/DDBJ whole genome shotgun (WGS) entry which is preliminary data.</text>
</comment>
<dbReference type="AlphaFoldDB" id="A0AAE0L0F8"/>
<feature type="region of interest" description="Disordered" evidence="1">
    <location>
        <begin position="86"/>
        <end position="114"/>
    </location>
</feature>
<feature type="region of interest" description="Disordered" evidence="1">
    <location>
        <begin position="1"/>
        <end position="30"/>
    </location>
</feature>
<gene>
    <name evidence="2" type="ORF">CYMTET_24257</name>
</gene>
<keyword evidence="3" id="KW-1185">Reference proteome</keyword>
<dbReference type="Proteomes" id="UP001190700">
    <property type="component" value="Unassembled WGS sequence"/>
</dbReference>
<proteinExistence type="predicted"/>
<name>A0AAE0L0F8_9CHLO</name>
<evidence type="ECO:0000256" key="1">
    <source>
        <dbReference type="SAM" id="MobiDB-lite"/>
    </source>
</evidence>
<organism evidence="2 3">
    <name type="scientific">Cymbomonas tetramitiformis</name>
    <dbReference type="NCBI Taxonomy" id="36881"/>
    <lineage>
        <taxon>Eukaryota</taxon>
        <taxon>Viridiplantae</taxon>
        <taxon>Chlorophyta</taxon>
        <taxon>Pyramimonadophyceae</taxon>
        <taxon>Pyramimonadales</taxon>
        <taxon>Pyramimonadaceae</taxon>
        <taxon>Cymbomonas</taxon>
    </lineage>
</organism>
<feature type="compositionally biased region" description="Low complexity" evidence="1">
    <location>
        <begin position="8"/>
        <end position="21"/>
    </location>
</feature>